<accession>A0A7W3J462</accession>
<name>A0A7W3J462_9ACTN</name>
<evidence type="ECO:0000313" key="2">
    <source>
        <dbReference type="Proteomes" id="UP000580910"/>
    </source>
</evidence>
<proteinExistence type="predicted"/>
<dbReference type="EMBL" id="JACGXA010000003">
    <property type="protein sequence ID" value="MBA8805986.1"/>
    <property type="molecule type" value="Genomic_DNA"/>
</dbReference>
<organism evidence="1 2">
    <name type="scientific">Nocardioides ginsengisegetis</name>
    <dbReference type="NCBI Taxonomy" id="661491"/>
    <lineage>
        <taxon>Bacteria</taxon>
        <taxon>Bacillati</taxon>
        <taxon>Actinomycetota</taxon>
        <taxon>Actinomycetes</taxon>
        <taxon>Propionibacteriales</taxon>
        <taxon>Nocardioidaceae</taxon>
        <taxon>Nocardioides</taxon>
    </lineage>
</organism>
<dbReference type="RefSeq" id="WP_182541981.1">
    <property type="nucleotide sequence ID" value="NZ_JACGXA010000003.1"/>
</dbReference>
<sequence length="106" mass="11455">MGDLRGCHARMYESACELRYDHDGNHRHGAVTWERLKPGGEGEAWVDLDVDYPTPGGKEIASESDTLALAAVRSILTDYADGRTGAVGSLMAIDRAINATDSHIEP</sequence>
<protein>
    <submittedName>
        <fullName evidence="1">Uncharacterized protein</fullName>
    </submittedName>
</protein>
<comment type="caution">
    <text evidence="1">The sequence shown here is derived from an EMBL/GenBank/DDBJ whole genome shotgun (WGS) entry which is preliminary data.</text>
</comment>
<gene>
    <name evidence="1" type="ORF">FB382_004331</name>
</gene>
<dbReference type="AlphaFoldDB" id="A0A7W3J462"/>
<dbReference type="Proteomes" id="UP000580910">
    <property type="component" value="Unassembled WGS sequence"/>
</dbReference>
<evidence type="ECO:0000313" key="1">
    <source>
        <dbReference type="EMBL" id="MBA8805986.1"/>
    </source>
</evidence>
<reference evidence="1 2" key="1">
    <citation type="submission" date="2020-07" db="EMBL/GenBank/DDBJ databases">
        <title>Sequencing the genomes of 1000 actinobacteria strains.</title>
        <authorList>
            <person name="Klenk H.-P."/>
        </authorList>
    </citation>
    <scope>NUCLEOTIDE SEQUENCE [LARGE SCALE GENOMIC DNA]</scope>
    <source>
        <strain evidence="1 2">DSM 21349</strain>
    </source>
</reference>
<keyword evidence="2" id="KW-1185">Reference proteome</keyword>